<accession>A0A0L0G0A0</accession>
<proteinExistence type="predicted"/>
<dbReference type="RefSeq" id="XP_014156181.1">
    <property type="nucleotide sequence ID" value="XM_014300706.1"/>
</dbReference>
<protein>
    <submittedName>
        <fullName evidence="1">Uncharacterized protein</fullName>
    </submittedName>
</protein>
<dbReference type="EMBL" id="KQ241942">
    <property type="protein sequence ID" value="KNC82279.1"/>
    <property type="molecule type" value="Genomic_DNA"/>
</dbReference>
<sequence length="227" mass="25207">MHSEHPMAHETTPASDITQNTLCPTLQAFVRGSALDPSTAIRLAQYTADANPAVVVEHSLQALMRIRLNASERVRLAYCSAQLYSRCPYALHTLCRVALTHYAMRLETVDQADALSVYISRAFACEYYGGLQAADNSYLRQCSNALFSLCVENLRDAMAHSTSDLRSYLVVQILTALSDMPQEVLAALDVPFSFLCDYVSAFGMEPILLCDLTHSQARKECADYYCQ</sequence>
<evidence type="ECO:0000313" key="2">
    <source>
        <dbReference type="Proteomes" id="UP000054560"/>
    </source>
</evidence>
<dbReference type="Proteomes" id="UP000054560">
    <property type="component" value="Unassembled WGS sequence"/>
</dbReference>
<gene>
    <name evidence="1" type="ORF">SARC_05434</name>
</gene>
<name>A0A0L0G0A0_9EUKA</name>
<reference evidence="1 2" key="1">
    <citation type="submission" date="2011-02" db="EMBL/GenBank/DDBJ databases">
        <title>The Genome Sequence of Sphaeroforma arctica JP610.</title>
        <authorList>
            <consortium name="The Broad Institute Genome Sequencing Platform"/>
            <person name="Russ C."/>
            <person name="Cuomo C."/>
            <person name="Young S.K."/>
            <person name="Zeng Q."/>
            <person name="Gargeya S."/>
            <person name="Alvarado L."/>
            <person name="Berlin A."/>
            <person name="Chapman S.B."/>
            <person name="Chen Z."/>
            <person name="Freedman E."/>
            <person name="Gellesch M."/>
            <person name="Goldberg J."/>
            <person name="Griggs A."/>
            <person name="Gujja S."/>
            <person name="Heilman E."/>
            <person name="Heiman D."/>
            <person name="Howarth C."/>
            <person name="Mehta T."/>
            <person name="Neiman D."/>
            <person name="Pearson M."/>
            <person name="Roberts A."/>
            <person name="Saif S."/>
            <person name="Shea T."/>
            <person name="Shenoy N."/>
            <person name="Sisk P."/>
            <person name="Stolte C."/>
            <person name="Sykes S."/>
            <person name="White J."/>
            <person name="Yandava C."/>
            <person name="Burger G."/>
            <person name="Gray M.W."/>
            <person name="Holland P.W.H."/>
            <person name="King N."/>
            <person name="Lang F.B.F."/>
            <person name="Roger A.J."/>
            <person name="Ruiz-Trillo I."/>
            <person name="Haas B."/>
            <person name="Nusbaum C."/>
            <person name="Birren B."/>
        </authorList>
    </citation>
    <scope>NUCLEOTIDE SEQUENCE [LARGE SCALE GENOMIC DNA]</scope>
    <source>
        <strain evidence="1 2">JP610</strain>
    </source>
</reference>
<dbReference type="AlphaFoldDB" id="A0A0L0G0A0"/>
<organism evidence="1 2">
    <name type="scientific">Sphaeroforma arctica JP610</name>
    <dbReference type="NCBI Taxonomy" id="667725"/>
    <lineage>
        <taxon>Eukaryota</taxon>
        <taxon>Ichthyosporea</taxon>
        <taxon>Ichthyophonida</taxon>
        <taxon>Sphaeroforma</taxon>
    </lineage>
</organism>
<evidence type="ECO:0000313" key="1">
    <source>
        <dbReference type="EMBL" id="KNC82279.1"/>
    </source>
</evidence>
<dbReference type="GeneID" id="25905938"/>
<keyword evidence="2" id="KW-1185">Reference proteome</keyword>